<evidence type="ECO:0000256" key="3">
    <source>
        <dbReference type="ARBA" id="ARBA00022679"/>
    </source>
</evidence>
<evidence type="ECO:0000256" key="6">
    <source>
        <dbReference type="ARBA" id="ARBA00022741"/>
    </source>
</evidence>
<evidence type="ECO:0000256" key="10">
    <source>
        <dbReference type="ARBA" id="ARBA00023136"/>
    </source>
</evidence>
<evidence type="ECO:0000256" key="5">
    <source>
        <dbReference type="ARBA" id="ARBA00022729"/>
    </source>
</evidence>
<name>A0A2R6QPS9_ACTCC</name>
<dbReference type="InterPro" id="IPR045874">
    <property type="entry name" value="LRK10/LRL21-25-like"/>
</dbReference>
<evidence type="ECO:0000256" key="13">
    <source>
        <dbReference type="SAM" id="Phobius"/>
    </source>
</evidence>
<keyword evidence="3" id="KW-0808">Transferase</keyword>
<proteinExistence type="predicted"/>
<dbReference type="FunFam" id="3.30.200.20:FF:000178">
    <property type="entry name" value="serine/threonine-protein kinase PBS1-like"/>
    <property type="match status" value="1"/>
</dbReference>
<dbReference type="SUPFAM" id="SSF56112">
    <property type="entry name" value="Protein kinase-like (PK-like)"/>
    <property type="match status" value="1"/>
</dbReference>
<dbReference type="InParanoid" id="A0A2R6QPS9"/>
<dbReference type="InterPro" id="IPR017441">
    <property type="entry name" value="Protein_kinase_ATP_BS"/>
</dbReference>
<dbReference type="STRING" id="1590841.A0A2R6QPS9"/>
<dbReference type="PANTHER" id="PTHR27009">
    <property type="entry name" value="RUST RESISTANCE KINASE LR10-RELATED"/>
    <property type="match status" value="1"/>
</dbReference>
<protein>
    <submittedName>
        <fullName evidence="15">Rust resistance kinase</fullName>
    </submittedName>
</protein>
<dbReference type="Proteomes" id="UP000241394">
    <property type="component" value="Chromosome LG14"/>
</dbReference>
<dbReference type="OrthoDB" id="544400at2759"/>
<keyword evidence="2" id="KW-0723">Serine/threonine-protein kinase</keyword>
<comment type="subcellular location">
    <subcellularLocation>
        <location evidence="1">Membrane</location>
        <topology evidence="1">Single-pass type I membrane protein</topology>
    </subcellularLocation>
</comment>
<dbReference type="InterPro" id="IPR008271">
    <property type="entry name" value="Ser/Thr_kinase_AS"/>
</dbReference>
<dbReference type="Pfam" id="PF13947">
    <property type="entry name" value="GUB_WAK_bind"/>
    <property type="match status" value="1"/>
</dbReference>
<dbReference type="GO" id="GO:0030247">
    <property type="term" value="F:polysaccharide binding"/>
    <property type="evidence" value="ECO:0007669"/>
    <property type="project" value="InterPro"/>
</dbReference>
<gene>
    <name evidence="15" type="ORF">CEY00_Acc01344</name>
</gene>
<keyword evidence="5" id="KW-0732">Signal</keyword>
<evidence type="ECO:0000256" key="8">
    <source>
        <dbReference type="ARBA" id="ARBA00022840"/>
    </source>
</evidence>
<dbReference type="EMBL" id="NKQK01000014">
    <property type="protein sequence ID" value="PSS11938.1"/>
    <property type="molecule type" value="Genomic_DNA"/>
</dbReference>
<keyword evidence="8 12" id="KW-0067">ATP-binding</keyword>
<dbReference type="Gene3D" id="3.30.200.20">
    <property type="entry name" value="Phosphorylase Kinase, domain 1"/>
    <property type="match status" value="1"/>
</dbReference>
<dbReference type="FunFam" id="1.10.510.10:FF:000590">
    <property type="entry name" value="PR5-like receptor kinase"/>
    <property type="match status" value="1"/>
</dbReference>
<evidence type="ECO:0000256" key="9">
    <source>
        <dbReference type="ARBA" id="ARBA00022989"/>
    </source>
</evidence>
<sequence>MSDSQVFPMEVSCHTSSCKSRFGTIEEAKFVVPVVLVVVVVIYCELEGIDYTEVSKESWEAAMGLRDVYRLRCVVDFVDRYIDGEWELKHRVFTLISTRKIKSGIATVLGLMLFYPERKADCWAMVPAPCGHALLIRLFCYCHSLSLDEDEEQEDELGNSVEMFSERLLFALVLVLCSVTCHGKKNRHSSCGDIHNISFPFRLKTDPDDICGNGDFDLSCENKRTVLNVNLGKYYVQAIDYNNNTIRLVDVRIQADDCSTLPLQLNTVGEYSFGESNSYYSSELAVFVSCENAVKSPLYIDGIYYIDIPAACENATLRSSNLSQRQYSYVLVGDVSLADIPNLCSVDVVAPVSSINEQNISFSDIHNELAHGFELRWYMGGHKNCIRQTKCFDDAQNLAANCSIYNYRFPLAVRILIAFLALMLGLRVICMPFVCGFLIYKFRRRHLSMFDSIEGFLRSQNNLMPISYSYSDIKKMTKGFRDKLGQGGNGSVYKGKLRSGRLVAIKVLGKPKANGQEFINEVATIGRIHHTNVVQLVGYCAERSKRALVYDFMPNGSLEKYIFSQEGNISLNCEQMYEISLGVSRGIEYLHRGCDMQILHFDIKPHNILLDKDFTPKVSDFGLAKLCPTEDSIVSLTVARGTMGYMAPELFYKNIGGVSFKADVYSFGMLLMEMVGRRRNLNALADHTSQIYFPSWIYDQFNEKRAIQMGETTEEERFMVKKMVIVALWCIQMKPSDRPSMTKVVKMLEGNVEQLRMPPKPFLCPQEAPAEDQGINISIE</sequence>
<dbReference type="GO" id="GO:0004674">
    <property type="term" value="F:protein serine/threonine kinase activity"/>
    <property type="evidence" value="ECO:0007669"/>
    <property type="project" value="UniProtKB-KW"/>
</dbReference>
<reference evidence="16" key="2">
    <citation type="journal article" date="2018" name="BMC Genomics">
        <title>A manually annotated Actinidia chinensis var. chinensis (kiwifruit) genome highlights the challenges associated with draft genomes and gene prediction in plants.</title>
        <authorList>
            <person name="Pilkington S.M."/>
            <person name="Crowhurst R."/>
            <person name="Hilario E."/>
            <person name="Nardozza S."/>
            <person name="Fraser L."/>
            <person name="Peng Y."/>
            <person name="Gunaseelan K."/>
            <person name="Simpson R."/>
            <person name="Tahir J."/>
            <person name="Deroles S.C."/>
            <person name="Templeton K."/>
            <person name="Luo Z."/>
            <person name="Davy M."/>
            <person name="Cheng C."/>
            <person name="McNeilage M."/>
            <person name="Scaglione D."/>
            <person name="Liu Y."/>
            <person name="Zhang Q."/>
            <person name="Datson P."/>
            <person name="De Silva N."/>
            <person name="Gardiner S.E."/>
            <person name="Bassett H."/>
            <person name="Chagne D."/>
            <person name="McCallum J."/>
            <person name="Dzierzon H."/>
            <person name="Deng C."/>
            <person name="Wang Y.Y."/>
            <person name="Barron L."/>
            <person name="Manako K."/>
            <person name="Bowen J."/>
            <person name="Foster T.M."/>
            <person name="Erridge Z.A."/>
            <person name="Tiffin H."/>
            <person name="Waite C.N."/>
            <person name="Davies K.M."/>
            <person name="Grierson E.P."/>
            <person name="Laing W.A."/>
            <person name="Kirk R."/>
            <person name="Chen X."/>
            <person name="Wood M."/>
            <person name="Montefiori M."/>
            <person name="Brummell D.A."/>
            <person name="Schwinn K.E."/>
            <person name="Catanach A."/>
            <person name="Fullerton C."/>
            <person name="Li D."/>
            <person name="Meiyalaghan S."/>
            <person name="Nieuwenhuizen N."/>
            <person name="Read N."/>
            <person name="Prakash R."/>
            <person name="Hunter D."/>
            <person name="Zhang H."/>
            <person name="McKenzie M."/>
            <person name="Knabel M."/>
            <person name="Harris A."/>
            <person name="Allan A.C."/>
            <person name="Gleave A."/>
            <person name="Chen A."/>
            <person name="Janssen B.J."/>
            <person name="Plunkett B."/>
            <person name="Ampomah-Dwamena C."/>
            <person name="Voogd C."/>
            <person name="Leif D."/>
            <person name="Lafferty D."/>
            <person name="Souleyre E.J.F."/>
            <person name="Varkonyi-Gasic E."/>
            <person name="Gambi F."/>
            <person name="Hanley J."/>
            <person name="Yao J.L."/>
            <person name="Cheung J."/>
            <person name="David K.M."/>
            <person name="Warren B."/>
            <person name="Marsh K."/>
            <person name="Snowden K.C."/>
            <person name="Lin-Wang K."/>
            <person name="Brian L."/>
            <person name="Martinez-Sanchez M."/>
            <person name="Wang M."/>
            <person name="Ileperuma N."/>
            <person name="Macnee N."/>
            <person name="Campin R."/>
            <person name="McAtee P."/>
            <person name="Drummond R.S.M."/>
            <person name="Espley R.V."/>
            <person name="Ireland H.S."/>
            <person name="Wu R."/>
            <person name="Atkinson R.G."/>
            <person name="Karunairetnam S."/>
            <person name="Bulley S."/>
            <person name="Chunkath S."/>
            <person name="Hanley Z."/>
            <person name="Storey R."/>
            <person name="Thrimawithana A.H."/>
            <person name="Thomson S."/>
            <person name="David C."/>
            <person name="Testolin R."/>
            <person name="Huang H."/>
            <person name="Hellens R.P."/>
            <person name="Schaffer R.J."/>
        </authorList>
    </citation>
    <scope>NUCLEOTIDE SEQUENCE [LARGE SCALE GENOMIC DNA]</scope>
    <source>
        <strain evidence="16">cv. Red5</strain>
    </source>
</reference>
<dbReference type="GO" id="GO:0005524">
    <property type="term" value="F:ATP binding"/>
    <property type="evidence" value="ECO:0007669"/>
    <property type="project" value="UniProtKB-UniRule"/>
</dbReference>
<evidence type="ECO:0000256" key="12">
    <source>
        <dbReference type="PROSITE-ProRule" id="PRU10141"/>
    </source>
</evidence>
<feature type="domain" description="Protein kinase" evidence="14">
    <location>
        <begin position="478"/>
        <end position="763"/>
    </location>
</feature>
<evidence type="ECO:0000313" key="16">
    <source>
        <dbReference type="Proteomes" id="UP000241394"/>
    </source>
</evidence>
<organism evidence="15 16">
    <name type="scientific">Actinidia chinensis var. chinensis</name>
    <name type="common">Chinese soft-hair kiwi</name>
    <dbReference type="NCBI Taxonomy" id="1590841"/>
    <lineage>
        <taxon>Eukaryota</taxon>
        <taxon>Viridiplantae</taxon>
        <taxon>Streptophyta</taxon>
        <taxon>Embryophyta</taxon>
        <taxon>Tracheophyta</taxon>
        <taxon>Spermatophyta</taxon>
        <taxon>Magnoliopsida</taxon>
        <taxon>eudicotyledons</taxon>
        <taxon>Gunneridae</taxon>
        <taxon>Pentapetalae</taxon>
        <taxon>asterids</taxon>
        <taxon>Ericales</taxon>
        <taxon>Actinidiaceae</taxon>
        <taxon>Actinidia</taxon>
    </lineage>
</organism>
<evidence type="ECO:0000256" key="1">
    <source>
        <dbReference type="ARBA" id="ARBA00004479"/>
    </source>
</evidence>
<keyword evidence="4 13" id="KW-0812">Transmembrane</keyword>
<dbReference type="AlphaFoldDB" id="A0A2R6QPS9"/>
<dbReference type="SMART" id="SM00220">
    <property type="entry name" value="S_TKc"/>
    <property type="match status" value="1"/>
</dbReference>
<dbReference type="InterPro" id="IPR025287">
    <property type="entry name" value="WAK_GUB"/>
</dbReference>
<dbReference type="Pfam" id="PF00069">
    <property type="entry name" value="Pkinase"/>
    <property type="match status" value="1"/>
</dbReference>
<keyword evidence="11" id="KW-0325">Glycoprotein</keyword>
<comment type="caution">
    <text evidence="15">The sequence shown here is derived from an EMBL/GenBank/DDBJ whole genome shotgun (WGS) entry which is preliminary data.</text>
</comment>
<evidence type="ECO:0000313" key="15">
    <source>
        <dbReference type="EMBL" id="PSS11938.1"/>
    </source>
</evidence>
<keyword evidence="10 13" id="KW-0472">Membrane</keyword>
<evidence type="ECO:0000259" key="14">
    <source>
        <dbReference type="PROSITE" id="PS50011"/>
    </source>
</evidence>
<dbReference type="InterPro" id="IPR011009">
    <property type="entry name" value="Kinase-like_dom_sf"/>
</dbReference>
<dbReference type="InterPro" id="IPR000719">
    <property type="entry name" value="Prot_kinase_dom"/>
</dbReference>
<dbReference type="PROSITE" id="PS00107">
    <property type="entry name" value="PROTEIN_KINASE_ATP"/>
    <property type="match status" value="1"/>
</dbReference>
<accession>A0A2R6QPS9</accession>
<dbReference type="Gene3D" id="1.10.510.10">
    <property type="entry name" value="Transferase(Phosphotransferase) domain 1"/>
    <property type="match status" value="1"/>
</dbReference>
<dbReference type="GO" id="GO:0016020">
    <property type="term" value="C:membrane"/>
    <property type="evidence" value="ECO:0007669"/>
    <property type="project" value="UniProtKB-SubCell"/>
</dbReference>
<evidence type="ECO:0000256" key="4">
    <source>
        <dbReference type="ARBA" id="ARBA00022692"/>
    </source>
</evidence>
<feature type="transmembrane region" description="Helical" evidence="13">
    <location>
        <begin position="411"/>
        <end position="440"/>
    </location>
</feature>
<dbReference type="OMA" id="NNISCAD"/>
<dbReference type="Gramene" id="PSS11938">
    <property type="protein sequence ID" value="PSS11938"/>
    <property type="gene ID" value="CEY00_Acc01344"/>
</dbReference>
<evidence type="ECO:0000256" key="7">
    <source>
        <dbReference type="ARBA" id="ARBA00022777"/>
    </source>
</evidence>
<dbReference type="PROSITE" id="PS50011">
    <property type="entry name" value="PROTEIN_KINASE_DOM"/>
    <property type="match status" value="1"/>
</dbReference>
<keyword evidence="7 15" id="KW-0418">Kinase</keyword>
<evidence type="ECO:0000256" key="2">
    <source>
        <dbReference type="ARBA" id="ARBA00022527"/>
    </source>
</evidence>
<keyword evidence="16" id="KW-1185">Reference proteome</keyword>
<feature type="binding site" evidence="12">
    <location>
        <position position="506"/>
    </location>
    <ligand>
        <name>ATP</name>
        <dbReference type="ChEBI" id="CHEBI:30616"/>
    </ligand>
</feature>
<keyword evidence="9 13" id="KW-1133">Transmembrane helix</keyword>
<evidence type="ECO:0000256" key="11">
    <source>
        <dbReference type="ARBA" id="ARBA00023180"/>
    </source>
</evidence>
<reference evidence="15 16" key="1">
    <citation type="submission" date="2017-07" db="EMBL/GenBank/DDBJ databases">
        <title>An improved, manually edited Actinidia chinensis var. chinensis (kiwifruit) genome highlights the challenges associated with draft genomes and gene prediction in plants.</title>
        <authorList>
            <person name="Pilkington S."/>
            <person name="Crowhurst R."/>
            <person name="Hilario E."/>
            <person name="Nardozza S."/>
            <person name="Fraser L."/>
            <person name="Peng Y."/>
            <person name="Gunaseelan K."/>
            <person name="Simpson R."/>
            <person name="Tahir J."/>
            <person name="Deroles S."/>
            <person name="Templeton K."/>
            <person name="Luo Z."/>
            <person name="Davy M."/>
            <person name="Cheng C."/>
            <person name="Mcneilage M."/>
            <person name="Scaglione D."/>
            <person name="Liu Y."/>
            <person name="Zhang Q."/>
            <person name="Datson P."/>
            <person name="De Silva N."/>
            <person name="Gardiner S."/>
            <person name="Bassett H."/>
            <person name="Chagne D."/>
            <person name="Mccallum J."/>
            <person name="Dzierzon H."/>
            <person name="Deng C."/>
            <person name="Wang Y.-Y."/>
            <person name="Barron N."/>
            <person name="Manako K."/>
            <person name="Bowen J."/>
            <person name="Foster T."/>
            <person name="Erridge Z."/>
            <person name="Tiffin H."/>
            <person name="Waite C."/>
            <person name="Davies K."/>
            <person name="Grierson E."/>
            <person name="Laing W."/>
            <person name="Kirk R."/>
            <person name="Chen X."/>
            <person name="Wood M."/>
            <person name="Montefiori M."/>
            <person name="Brummell D."/>
            <person name="Schwinn K."/>
            <person name="Catanach A."/>
            <person name="Fullerton C."/>
            <person name="Li D."/>
            <person name="Meiyalaghan S."/>
            <person name="Nieuwenhuizen N."/>
            <person name="Read N."/>
            <person name="Prakash R."/>
            <person name="Hunter D."/>
            <person name="Zhang H."/>
            <person name="Mckenzie M."/>
            <person name="Knabel M."/>
            <person name="Harris A."/>
            <person name="Allan A."/>
            <person name="Chen A."/>
            <person name="Janssen B."/>
            <person name="Plunkett B."/>
            <person name="Dwamena C."/>
            <person name="Voogd C."/>
            <person name="Leif D."/>
            <person name="Lafferty D."/>
            <person name="Souleyre E."/>
            <person name="Varkonyi-Gasic E."/>
            <person name="Gambi F."/>
            <person name="Hanley J."/>
            <person name="Yao J.-L."/>
            <person name="Cheung J."/>
            <person name="David K."/>
            <person name="Warren B."/>
            <person name="Marsh K."/>
            <person name="Snowden K."/>
            <person name="Lin-Wang K."/>
            <person name="Brian L."/>
            <person name="Martinez-Sanchez M."/>
            <person name="Wang M."/>
            <person name="Ileperuma N."/>
            <person name="Macnee N."/>
            <person name="Campin R."/>
            <person name="Mcatee P."/>
            <person name="Drummond R."/>
            <person name="Espley R."/>
            <person name="Ireland H."/>
            <person name="Wu R."/>
            <person name="Atkinson R."/>
            <person name="Karunairetnam S."/>
            <person name="Bulley S."/>
            <person name="Chunkath S."/>
            <person name="Hanley Z."/>
            <person name="Storey R."/>
            <person name="Thrimawithana A."/>
            <person name="Thomson S."/>
            <person name="David C."/>
            <person name="Testolin R."/>
        </authorList>
    </citation>
    <scope>NUCLEOTIDE SEQUENCE [LARGE SCALE GENOMIC DNA]</scope>
    <source>
        <strain evidence="16">cv. Red5</strain>
        <tissue evidence="15">Young leaf</tissue>
    </source>
</reference>
<dbReference type="PROSITE" id="PS00108">
    <property type="entry name" value="PROTEIN_KINASE_ST"/>
    <property type="match status" value="1"/>
</dbReference>
<keyword evidence="6 12" id="KW-0547">Nucleotide-binding</keyword>